<dbReference type="Gene3D" id="3.90.1150.10">
    <property type="entry name" value="Aspartate Aminotransferase, domain 1"/>
    <property type="match status" value="1"/>
</dbReference>
<organism evidence="1">
    <name type="scientific">hydrothermal vent metagenome</name>
    <dbReference type="NCBI Taxonomy" id="652676"/>
    <lineage>
        <taxon>unclassified sequences</taxon>
        <taxon>metagenomes</taxon>
        <taxon>ecological metagenomes</taxon>
    </lineage>
</organism>
<name>A0A3B0U9C3_9ZZZZ</name>
<dbReference type="GO" id="GO:0000271">
    <property type="term" value="P:polysaccharide biosynthetic process"/>
    <property type="evidence" value="ECO:0007669"/>
    <property type="project" value="TreeGrafter"/>
</dbReference>
<dbReference type="Pfam" id="PF01041">
    <property type="entry name" value="DegT_DnrJ_EryC1"/>
    <property type="match status" value="1"/>
</dbReference>
<dbReference type="InterPro" id="IPR015421">
    <property type="entry name" value="PyrdxlP-dep_Trfase_major"/>
</dbReference>
<proteinExistence type="predicted"/>
<dbReference type="EMBL" id="UOEN01000301">
    <property type="protein sequence ID" value="VAW16046.1"/>
    <property type="molecule type" value="Genomic_DNA"/>
</dbReference>
<dbReference type="InterPro" id="IPR000653">
    <property type="entry name" value="DegT/StrS_aminotransferase"/>
</dbReference>
<dbReference type="PANTHER" id="PTHR30244:SF34">
    <property type="entry name" value="DTDP-4-AMINO-4,6-DIDEOXYGALACTOSE TRANSAMINASE"/>
    <property type="match status" value="1"/>
</dbReference>
<gene>
    <name evidence="1" type="ORF">MNBD_BACTEROID05-1104</name>
</gene>
<keyword evidence="1" id="KW-0032">Aminotransferase</keyword>
<reference evidence="1" key="1">
    <citation type="submission" date="2018-06" db="EMBL/GenBank/DDBJ databases">
        <authorList>
            <person name="Zhirakovskaya E."/>
        </authorList>
    </citation>
    <scope>NUCLEOTIDE SEQUENCE</scope>
</reference>
<evidence type="ECO:0000313" key="1">
    <source>
        <dbReference type="EMBL" id="VAW16046.1"/>
    </source>
</evidence>
<dbReference type="CDD" id="cd00616">
    <property type="entry name" value="AHBA_syn"/>
    <property type="match status" value="1"/>
</dbReference>
<sequence>MKLDNTQSQTLSQKANFKVPFGTVSITEDARDLINEVIDSKWVTRGKNVQLFEEKFAALFGVKEGVSVSSGTDADALACAVLYDFGAQRGDEIIIPSLSFVATGNSVFQAGFKPVFVDVKRETLNIDPDKIEAAITPKTRAIMPVHLMGKPAAMDEICAIAKKHNLYIIEDAAEAHGAEYKGKKIGSIGDMAAFSLYAAHIVTTIEGGITITNNPKMADVLRSLRNHGIVNKFEFKRIGFSAKMNEIEAAVGLGNIKIFDHILNTRRRNLLHLIEKFKKYEEFFITLKEDEGEKIGPHAFSIIVRPSASFSKDEFVAFIEDKGVDSRNLFYSMPTQCPSYEFLGHKLGSFPEAEFCSDHGTHIGIHQDLDIEQMDYVDEVVGEFLKNY</sequence>
<dbReference type="Gene3D" id="3.40.640.10">
    <property type="entry name" value="Type I PLP-dependent aspartate aminotransferase-like (Major domain)"/>
    <property type="match status" value="1"/>
</dbReference>
<dbReference type="PIRSF" id="PIRSF000390">
    <property type="entry name" value="PLP_StrS"/>
    <property type="match status" value="1"/>
</dbReference>
<dbReference type="GO" id="GO:0008483">
    <property type="term" value="F:transaminase activity"/>
    <property type="evidence" value="ECO:0007669"/>
    <property type="project" value="UniProtKB-KW"/>
</dbReference>
<dbReference type="InterPro" id="IPR015422">
    <property type="entry name" value="PyrdxlP-dep_Trfase_small"/>
</dbReference>
<accession>A0A3B0U9C3</accession>
<protein>
    <submittedName>
        <fullName evidence="1">Aminotransferase, DegT/DnrJ/EryC1/StrS family</fullName>
    </submittedName>
</protein>
<dbReference type="SUPFAM" id="SSF53383">
    <property type="entry name" value="PLP-dependent transferases"/>
    <property type="match status" value="1"/>
</dbReference>
<dbReference type="InterPro" id="IPR015424">
    <property type="entry name" value="PyrdxlP-dep_Trfase"/>
</dbReference>
<keyword evidence="1" id="KW-0808">Transferase</keyword>
<dbReference type="GO" id="GO:0030170">
    <property type="term" value="F:pyridoxal phosphate binding"/>
    <property type="evidence" value="ECO:0007669"/>
    <property type="project" value="TreeGrafter"/>
</dbReference>
<dbReference type="PANTHER" id="PTHR30244">
    <property type="entry name" value="TRANSAMINASE"/>
    <property type="match status" value="1"/>
</dbReference>
<dbReference type="AlphaFoldDB" id="A0A3B0U9C3"/>